<name>A0A915PIK7_9BILA</name>
<evidence type="ECO:0000313" key="2">
    <source>
        <dbReference type="WBParaSite" id="sdigi.contig109.g4509.t1"/>
    </source>
</evidence>
<proteinExistence type="predicted"/>
<accession>A0A915PIK7</accession>
<evidence type="ECO:0000313" key="1">
    <source>
        <dbReference type="Proteomes" id="UP000887581"/>
    </source>
</evidence>
<dbReference type="Proteomes" id="UP000887581">
    <property type="component" value="Unplaced"/>
</dbReference>
<reference evidence="2" key="1">
    <citation type="submission" date="2022-11" db="UniProtKB">
        <authorList>
            <consortium name="WormBaseParasite"/>
        </authorList>
    </citation>
    <scope>IDENTIFICATION</scope>
</reference>
<protein>
    <submittedName>
        <fullName evidence="2">Uncharacterized protein</fullName>
    </submittedName>
</protein>
<sequence>MRRNLAIVRLCSRRCHAILRMRLLCSGTSESLDCLHLDVCDEEDSGDVEDDIAGGGDVDVDVICIDGDNVGNSDGFIITGLRFPEGMKKQPNINRYSELFASCNELLEMDQRPSIRPLHFCSSAATPELSWCLTTFGNTDFIPLHSYTEPTGPSGQEVCARWIAVAVTGAEASGQCCAAVGLPIRAAYHLLCLSNTPDVRVCLTTC</sequence>
<dbReference type="WBParaSite" id="sdigi.contig109.g4509.t1">
    <property type="protein sequence ID" value="sdigi.contig109.g4509.t1"/>
    <property type="gene ID" value="sdigi.contig109.g4509"/>
</dbReference>
<organism evidence="1 2">
    <name type="scientific">Setaria digitata</name>
    <dbReference type="NCBI Taxonomy" id="48799"/>
    <lineage>
        <taxon>Eukaryota</taxon>
        <taxon>Metazoa</taxon>
        <taxon>Ecdysozoa</taxon>
        <taxon>Nematoda</taxon>
        <taxon>Chromadorea</taxon>
        <taxon>Rhabditida</taxon>
        <taxon>Spirurina</taxon>
        <taxon>Spiruromorpha</taxon>
        <taxon>Filarioidea</taxon>
        <taxon>Setariidae</taxon>
        <taxon>Setaria</taxon>
    </lineage>
</organism>
<dbReference type="AlphaFoldDB" id="A0A915PIK7"/>
<keyword evidence="1" id="KW-1185">Reference proteome</keyword>